<evidence type="ECO:0000313" key="3">
    <source>
        <dbReference type="Proteomes" id="UP000019030"/>
    </source>
</evidence>
<gene>
    <name evidence="2" type="ORF">Z042_25795</name>
</gene>
<dbReference type="HOGENOM" id="CLU_2669003_0_0_6"/>
<dbReference type="EMBL" id="CP007044">
    <property type="protein sequence ID" value="AJW28914.1"/>
    <property type="molecule type" value="Genomic_DNA"/>
</dbReference>
<reference evidence="2 3" key="2">
    <citation type="submission" date="2015-03" db="EMBL/GenBank/DDBJ databases">
        <authorList>
            <person name="Chan K.-G."/>
        </authorList>
    </citation>
    <scope>NUCLEOTIDE SEQUENCE [LARGE SCALE GENOMIC DNA]</scope>
    <source>
        <strain evidence="2 3">RB-25</strain>
    </source>
</reference>
<dbReference type="KEGG" id="sfo:Z042_25795"/>
<proteinExistence type="predicted"/>
<dbReference type="OrthoDB" id="6505244at2"/>
<keyword evidence="3" id="KW-1185">Reference proteome</keyword>
<sequence length="75" mass="8885">MDGLLEEANEHRQSDAVGKRKFSTWLLQCWRAWLNRCAAKKALAAMSDEQLRDIGLRRSDVERGSHNRNYERRPW</sequence>
<dbReference type="AlphaFoldDB" id="A0A0D4ZXR0"/>
<protein>
    <recommendedName>
        <fullName evidence="1">YjiS-like domain-containing protein</fullName>
    </recommendedName>
</protein>
<dbReference type="RefSeq" id="WP_024913203.1">
    <property type="nucleotide sequence ID" value="NZ_CP007044.2"/>
</dbReference>
<feature type="domain" description="YjiS-like" evidence="1">
    <location>
        <begin position="30"/>
        <end position="62"/>
    </location>
</feature>
<organism evidence="2 3">
    <name type="scientific">Chania multitudinisentens RB-25</name>
    <dbReference type="NCBI Taxonomy" id="1441930"/>
    <lineage>
        <taxon>Bacteria</taxon>
        <taxon>Pseudomonadati</taxon>
        <taxon>Pseudomonadota</taxon>
        <taxon>Gammaproteobacteria</taxon>
        <taxon>Enterobacterales</taxon>
        <taxon>Yersiniaceae</taxon>
        <taxon>Chania</taxon>
    </lineage>
</organism>
<reference evidence="2 3" key="1">
    <citation type="submission" date="2014-01" db="EMBL/GenBank/DDBJ databases">
        <title>Isolation of Serratia multitudinisentens RB-25 from Ex-Landfill site.</title>
        <authorList>
            <person name="Robson E.H.J."/>
        </authorList>
    </citation>
    <scope>NUCLEOTIDE SEQUENCE [LARGE SCALE GENOMIC DNA]</scope>
    <source>
        <strain evidence="2 3">RB-25</strain>
    </source>
</reference>
<evidence type="ECO:0000259" key="1">
    <source>
        <dbReference type="Pfam" id="PF06568"/>
    </source>
</evidence>
<dbReference type="InterPro" id="IPR009506">
    <property type="entry name" value="YjiS-like"/>
</dbReference>
<dbReference type="Proteomes" id="UP000019030">
    <property type="component" value="Chromosome"/>
</dbReference>
<evidence type="ECO:0000313" key="2">
    <source>
        <dbReference type="EMBL" id="AJW28914.1"/>
    </source>
</evidence>
<dbReference type="Pfam" id="PF06568">
    <property type="entry name" value="YjiS-like"/>
    <property type="match status" value="1"/>
</dbReference>
<accession>A0A0D4ZXR0</accession>
<name>A0A0D4ZXR0_9GAMM</name>